<keyword evidence="1" id="KW-0472">Membrane</keyword>
<evidence type="ECO:0000313" key="2">
    <source>
        <dbReference type="EMBL" id="VFB16265.1"/>
    </source>
</evidence>
<gene>
    <name evidence="2" type="ORF">NCTC13150_00784</name>
</gene>
<organism evidence="2 3">
    <name type="scientific">Urinicoccus massiliensis</name>
    <dbReference type="NCBI Taxonomy" id="1723382"/>
    <lineage>
        <taxon>Bacteria</taxon>
        <taxon>Bacillati</taxon>
        <taxon>Bacillota</taxon>
        <taxon>Tissierellia</taxon>
        <taxon>Tissierellales</taxon>
        <taxon>Peptoniphilaceae</taxon>
        <taxon>Urinicoccus</taxon>
    </lineage>
</organism>
<protein>
    <submittedName>
        <fullName evidence="2">Uncharacterized protein</fullName>
    </submittedName>
</protein>
<dbReference type="EMBL" id="CAACYI010000001">
    <property type="protein sequence ID" value="VFB16265.1"/>
    <property type="molecule type" value="Genomic_DNA"/>
</dbReference>
<proteinExistence type="predicted"/>
<dbReference type="RefSeq" id="WP_034439663.1">
    <property type="nucleotide sequence ID" value="NZ_CAACYI010000001.1"/>
</dbReference>
<sequence length="82" mass="9113">MNVLSKSLKIFAYLSIPMTVLVLIGKFYQPEYQMVFSGQGGMLGKNVVVGVVINLIFNVFLLLGAGLVFYGLARLLEREEIK</sequence>
<dbReference type="Proteomes" id="UP000377798">
    <property type="component" value="Unassembled WGS sequence"/>
</dbReference>
<evidence type="ECO:0000313" key="3">
    <source>
        <dbReference type="Proteomes" id="UP000377798"/>
    </source>
</evidence>
<keyword evidence="1" id="KW-0812">Transmembrane</keyword>
<dbReference type="AlphaFoldDB" id="A0A8H2MEM4"/>
<keyword evidence="1" id="KW-1133">Transmembrane helix</keyword>
<reference evidence="2 3" key="1">
    <citation type="submission" date="2019-02" db="EMBL/GenBank/DDBJ databases">
        <authorList>
            <consortium name="Pathogen Informatics"/>
        </authorList>
    </citation>
    <scope>NUCLEOTIDE SEQUENCE [LARGE SCALE GENOMIC DNA]</scope>
    <source>
        <strain evidence="2 3">3012STDY7089603</strain>
    </source>
</reference>
<feature type="transmembrane region" description="Helical" evidence="1">
    <location>
        <begin position="48"/>
        <end position="73"/>
    </location>
</feature>
<accession>A0A8H2MEM4</accession>
<evidence type="ECO:0000256" key="1">
    <source>
        <dbReference type="SAM" id="Phobius"/>
    </source>
</evidence>
<keyword evidence="3" id="KW-1185">Reference proteome</keyword>
<comment type="caution">
    <text evidence="2">The sequence shown here is derived from an EMBL/GenBank/DDBJ whole genome shotgun (WGS) entry which is preliminary data.</text>
</comment>
<name>A0A8H2MEM4_9FIRM</name>
<feature type="transmembrane region" description="Helical" evidence="1">
    <location>
        <begin position="10"/>
        <end position="28"/>
    </location>
</feature>